<organism evidence="2 3">
    <name type="scientific">Hoeflea alexandrii</name>
    <dbReference type="NCBI Taxonomy" id="288436"/>
    <lineage>
        <taxon>Bacteria</taxon>
        <taxon>Pseudomonadati</taxon>
        <taxon>Pseudomonadota</taxon>
        <taxon>Alphaproteobacteria</taxon>
        <taxon>Hyphomicrobiales</taxon>
        <taxon>Rhizobiaceae</taxon>
        <taxon>Hoeflea</taxon>
    </lineage>
</organism>
<dbReference type="EMBL" id="JAAAML010000002">
    <property type="protein sequence ID" value="MCO6408886.1"/>
    <property type="molecule type" value="Genomic_DNA"/>
</dbReference>
<protein>
    <submittedName>
        <fullName evidence="2">Alpha/beta fold hydrolase</fullName>
    </submittedName>
</protein>
<sequence>MASDNDKITFVLVHGSWHDGSSWRFVEKHLHAAGHATLAPTLPGRGDSASMPITFQDCVDCVVDAVKAAGLSDIVLVGHSAGGSVVRKAAEMLADRIRRLVYISPLLAGNGEPVLAAVPPDYGALFKQMAEASPDNTVFPPWPVWRDGFIGDADEATAKAAFDELCPEPFGPIVEPIDLTTFETLQIPTSYINPTEDVVFPIGEWGFFPRMYHKVAPCRLVQIPGSHEVMYSNPEALAGALVVAGRD</sequence>
<evidence type="ECO:0000313" key="2">
    <source>
        <dbReference type="EMBL" id="MCO6408886.1"/>
    </source>
</evidence>
<proteinExistence type="predicted"/>
<evidence type="ECO:0000259" key="1">
    <source>
        <dbReference type="Pfam" id="PF12697"/>
    </source>
</evidence>
<keyword evidence="2" id="KW-0378">Hydrolase</keyword>
<dbReference type="PANTHER" id="PTHR37017:SF11">
    <property type="entry name" value="ESTERASE_LIPASE_THIOESTERASE DOMAIN-CONTAINING PROTEIN"/>
    <property type="match status" value="1"/>
</dbReference>
<accession>A0ABT1CTF3</accession>
<reference evidence="2 3" key="1">
    <citation type="submission" date="2020-01" db="EMBL/GenBank/DDBJ databases">
        <title>Genomes of bacteria type strains.</title>
        <authorList>
            <person name="Chen J."/>
            <person name="Zhu S."/>
            <person name="Yang J."/>
        </authorList>
    </citation>
    <scope>NUCLEOTIDE SEQUENCE [LARGE SCALE GENOMIC DNA]</scope>
    <source>
        <strain evidence="2 3">DSM 16655</strain>
    </source>
</reference>
<gene>
    <name evidence="2" type="ORF">GTW23_11925</name>
</gene>
<dbReference type="PANTHER" id="PTHR37017">
    <property type="entry name" value="AB HYDROLASE-1 DOMAIN-CONTAINING PROTEIN-RELATED"/>
    <property type="match status" value="1"/>
</dbReference>
<keyword evidence="3" id="KW-1185">Reference proteome</keyword>
<dbReference type="RefSeq" id="WP_252915938.1">
    <property type="nucleotide sequence ID" value="NZ_JAAAML010000002.1"/>
</dbReference>
<dbReference type="InterPro" id="IPR029058">
    <property type="entry name" value="AB_hydrolase_fold"/>
</dbReference>
<dbReference type="GO" id="GO:0016787">
    <property type="term" value="F:hydrolase activity"/>
    <property type="evidence" value="ECO:0007669"/>
    <property type="project" value="UniProtKB-KW"/>
</dbReference>
<feature type="domain" description="AB hydrolase-1" evidence="1">
    <location>
        <begin position="10"/>
        <end position="239"/>
    </location>
</feature>
<name>A0ABT1CTF3_9HYPH</name>
<dbReference type="InterPro" id="IPR052897">
    <property type="entry name" value="Sec-Metab_Biosynth_Hydrolase"/>
</dbReference>
<dbReference type="Pfam" id="PF12697">
    <property type="entry name" value="Abhydrolase_6"/>
    <property type="match status" value="1"/>
</dbReference>
<evidence type="ECO:0000313" key="3">
    <source>
        <dbReference type="Proteomes" id="UP001320715"/>
    </source>
</evidence>
<dbReference type="Proteomes" id="UP001320715">
    <property type="component" value="Unassembled WGS sequence"/>
</dbReference>
<comment type="caution">
    <text evidence="2">The sequence shown here is derived from an EMBL/GenBank/DDBJ whole genome shotgun (WGS) entry which is preliminary data.</text>
</comment>
<dbReference type="SUPFAM" id="SSF53474">
    <property type="entry name" value="alpha/beta-Hydrolases"/>
    <property type="match status" value="1"/>
</dbReference>
<dbReference type="InterPro" id="IPR000073">
    <property type="entry name" value="AB_hydrolase_1"/>
</dbReference>
<dbReference type="Gene3D" id="3.40.50.1820">
    <property type="entry name" value="alpha/beta hydrolase"/>
    <property type="match status" value="1"/>
</dbReference>